<dbReference type="Gene3D" id="3.10.450.620">
    <property type="entry name" value="JHP933, nucleotidyltransferase-like core domain"/>
    <property type="match status" value="1"/>
</dbReference>
<evidence type="ECO:0000313" key="2">
    <source>
        <dbReference type="Proteomes" id="UP000552700"/>
    </source>
</evidence>
<proteinExistence type="predicted"/>
<accession>A0A841J3R9</accession>
<dbReference type="EMBL" id="JACIJP010000007">
    <property type="protein sequence ID" value="MBB6125434.1"/>
    <property type="molecule type" value="Genomic_DNA"/>
</dbReference>
<evidence type="ECO:0000313" key="1">
    <source>
        <dbReference type="EMBL" id="MBB6125434.1"/>
    </source>
</evidence>
<evidence type="ECO:0008006" key="3">
    <source>
        <dbReference type="Google" id="ProtNLM"/>
    </source>
</evidence>
<keyword evidence="2" id="KW-1185">Reference proteome</keyword>
<reference evidence="1 2" key="1">
    <citation type="submission" date="2020-08" db="EMBL/GenBank/DDBJ databases">
        <title>Genomic Encyclopedia of Type Strains, Phase IV (KMG-IV): sequencing the most valuable type-strain genomes for metagenomic binning, comparative biology and taxonomic classification.</title>
        <authorList>
            <person name="Goeker M."/>
        </authorList>
    </citation>
    <scope>NUCLEOTIDE SEQUENCE [LARGE SCALE GENOMIC DNA]</scope>
    <source>
        <strain evidence="1 2">DSM 102255</strain>
    </source>
</reference>
<dbReference type="Pfam" id="PF08843">
    <property type="entry name" value="AbiEii"/>
    <property type="match status" value="1"/>
</dbReference>
<dbReference type="RefSeq" id="WP_184081731.1">
    <property type="nucleotide sequence ID" value="NZ_JACIJP010000007.1"/>
</dbReference>
<dbReference type="Proteomes" id="UP000552700">
    <property type="component" value="Unassembled WGS sequence"/>
</dbReference>
<comment type="caution">
    <text evidence="1">The sequence shown here is derived from an EMBL/GenBank/DDBJ whole genome shotgun (WGS) entry which is preliminary data.</text>
</comment>
<name>A0A841J3R9_9SPHN</name>
<dbReference type="AlphaFoldDB" id="A0A841J3R9"/>
<sequence>MDEFARRPAEERRAFFAEAAARRDLTPLIVEKDFWVCWTLRRLMGVPELAKVLTFKGGTSLSKAFGIIKRFSEDIDLTINRAAPLLGEVASPMASDISGKERERRGKALGAAAQDWVGTILLPTLAQAIEAALGTRDGWSIEADPDDKDRQTVLFNYPVSSGYGLDYGNTYGGRTGYVQPRIKLEFGARGDPEPFEQRDILPYVAEDFPGEVPDAVTAMPTLALERTYWEKATILHALHHSGKLRPGLSRHFYDVFMLDAAGVTERALTERVLLEQVVRNKSLLFADAKASYGTAQLGTLRLSVTEAMREELAADYAAMAEMFMEEPPAFEELVSRLADIEGRINAAS</sequence>
<protein>
    <recommendedName>
        <fullName evidence="3">Nucleotidyl transferase AbiEii/AbiGii toxin family protein</fullName>
    </recommendedName>
</protein>
<gene>
    <name evidence="1" type="ORF">FHS92_003196</name>
</gene>
<dbReference type="InterPro" id="IPR014942">
    <property type="entry name" value="AbiEii"/>
</dbReference>
<organism evidence="1 2">
    <name type="scientific">Sphingobium subterraneum</name>
    <dbReference type="NCBI Taxonomy" id="627688"/>
    <lineage>
        <taxon>Bacteria</taxon>
        <taxon>Pseudomonadati</taxon>
        <taxon>Pseudomonadota</taxon>
        <taxon>Alphaproteobacteria</taxon>
        <taxon>Sphingomonadales</taxon>
        <taxon>Sphingomonadaceae</taxon>
        <taxon>Sphingobium</taxon>
    </lineage>
</organism>